<organism evidence="1 2">
    <name type="scientific">Trichonephila clavipes</name>
    <name type="common">Golden silk orbweaver</name>
    <name type="synonym">Nephila clavipes</name>
    <dbReference type="NCBI Taxonomy" id="2585209"/>
    <lineage>
        <taxon>Eukaryota</taxon>
        <taxon>Metazoa</taxon>
        <taxon>Ecdysozoa</taxon>
        <taxon>Arthropoda</taxon>
        <taxon>Chelicerata</taxon>
        <taxon>Arachnida</taxon>
        <taxon>Araneae</taxon>
        <taxon>Araneomorphae</taxon>
        <taxon>Entelegynae</taxon>
        <taxon>Araneoidea</taxon>
        <taxon>Nephilidae</taxon>
        <taxon>Trichonephila</taxon>
    </lineage>
</organism>
<dbReference type="Proteomes" id="UP000887159">
    <property type="component" value="Unassembled WGS sequence"/>
</dbReference>
<evidence type="ECO:0000313" key="2">
    <source>
        <dbReference type="Proteomes" id="UP000887159"/>
    </source>
</evidence>
<comment type="caution">
    <text evidence="1">The sequence shown here is derived from an EMBL/GenBank/DDBJ whole genome shotgun (WGS) entry which is preliminary data.</text>
</comment>
<evidence type="ECO:0000313" key="1">
    <source>
        <dbReference type="EMBL" id="GFY15310.1"/>
    </source>
</evidence>
<protein>
    <submittedName>
        <fullName evidence="1">Uncharacterized protein</fullName>
    </submittedName>
</protein>
<reference evidence="1" key="1">
    <citation type="submission" date="2020-08" db="EMBL/GenBank/DDBJ databases">
        <title>Multicomponent nature underlies the extraordinary mechanical properties of spider dragline silk.</title>
        <authorList>
            <person name="Kono N."/>
            <person name="Nakamura H."/>
            <person name="Mori M."/>
            <person name="Yoshida Y."/>
            <person name="Ohtoshi R."/>
            <person name="Malay A.D."/>
            <person name="Moran D.A.P."/>
            <person name="Tomita M."/>
            <person name="Numata K."/>
            <person name="Arakawa K."/>
        </authorList>
    </citation>
    <scope>NUCLEOTIDE SEQUENCE</scope>
</reference>
<keyword evidence="2" id="KW-1185">Reference proteome</keyword>
<dbReference type="EMBL" id="BMAU01021334">
    <property type="protein sequence ID" value="GFY15310.1"/>
    <property type="molecule type" value="Genomic_DNA"/>
</dbReference>
<sequence>MVTTQLLFVITNRFNYKKKKKLSRNSYQHDIGTQRAVTGSLRKVQWPHVARGSQIEAEFTPRLSASSVKRLANQRLHLGRNEVSDWLDARHSTFVRLGVNEP</sequence>
<accession>A0A8X6SPG1</accession>
<dbReference type="AlphaFoldDB" id="A0A8X6SPG1"/>
<name>A0A8X6SPG1_TRICX</name>
<proteinExistence type="predicted"/>
<gene>
    <name evidence="1" type="ORF">TNCV_1571211</name>
</gene>